<organism evidence="3 4">
    <name type="scientific">Turnera subulata</name>
    <dbReference type="NCBI Taxonomy" id="218843"/>
    <lineage>
        <taxon>Eukaryota</taxon>
        <taxon>Viridiplantae</taxon>
        <taxon>Streptophyta</taxon>
        <taxon>Embryophyta</taxon>
        <taxon>Tracheophyta</taxon>
        <taxon>Spermatophyta</taxon>
        <taxon>Magnoliopsida</taxon>
        <taxon>eudicotyledons</taxon>
        <taxon>Gunneridae</taxon>
        <taxon>Pentapetalae</taxon>
        <taxon>rosids</taxon>
        <taxon>fabids</taxon>
        <taxon>Malpighiales</taxon>
        <taxon>Passifloraceae</taxon>
        <taxon>Turnera</taxon>
    </lineage>
</organism>
<protein>
    <recommendedName>
        <fullName evidence="2">DUF4283 domain-containing protein</fullName>
    </recommendedName>
</protein>
<feature type="domain" description="DUF4283" evidence="2">
    <location>
        <begin position="120"/>
        <end position="178"/>
    </location>
</feature>
<reference evidence="3" key="2">
    <citation type="journal article" date="2023" name="Plants (Basel)">
        <title>Annotation of the Turnera subulata (Passifloraceae) Draft Genome Reveals the S-Locus Evolved after the Divergence of Turneroideae from Passifloroideae in a Stepwise Manner.</title>
        <authorList>
            <person name="Henning P.M."/>
            <person name="Roalson E.H."/>
            <person name="Mir W."/>
            <person name="McCubbin A.G."/>
            <person name="Shore J.S."/>
        </authorList>
    </citation>
    <scope>NUCLEOTIDE SEQUENCE</scope>
    <source>
        <strain evidence="3">F60SS</strain>
    </source>
</reference>
<dbReference type="InterPro" id="IPR040256">
    <property type="entry name" value="At4g02000-like"/>
</dbReference>
<proteinExistence type="predicted"/>
<dbReference type="Pfam" id="PF14111">
    <property type="entry name" value="DUF4283"/>
    <property type="match status" value="1"/>
</dbReference>
<dbReference type="AlphaFoldDB" id="A0A9Q0G3K5"/>
<feature type="region of interest" description="Disordered" evidence="1">
    <location>
        <begin position="255"/>
        <end position="290"/>
    </location>
</feature>
<comment type="caution">
    <text evidence="3">The sequence shown here is derived from an EMBL/GenBank/DDBJ whole genome shotgun (WGS) entry which is preliminary data.</text>
</comment>
<evidence type="ECO:0000313" key="4">
    <source>
        <dbReference type="Proteomes" id="UP001141552"/>
    </source>
</evidence>
<dbReference type="PANTHER" id="PTHR31286">
    <property type="entry name" value="GLYCINE-RICH CELL WALL STRUCTURAL PROTEIN 1.8-LIKE"/>
    <property type="match status" value="1"/>
</dbReference>
<gene>
    <name evidence="3" type="ORF">Tsubulata_008501</name>
</gene>
<keyword evidence="4" id="KW-1185">Reference proteome</keyword>
<name>A0A9Q0G3K5_9ROSI</name>
<evidence type="ECO:0000313" key="3">
    <source>
        <dbReference type="EMBL" id="KAJ4842558.1"/>
    </source>
</evidence>
<feature type="compositionally biased region" description="Polar residues" evidence="1">
    <location>
        <begin position="258"/>
        <end position="267"/>
    </location>
</feature>
<reference evidence="3" key="1">
    <citation type="submission" date="2022-02" db="EMBL/GenBank/DDBJ databases">
        <authorList>
            <person name="Henning P.M."/>
            <person name="McCubbin A.G."/>
            <person name="Shore J.S."/>
        </authorList>
    </citation>
    <scope>NUCLEOTIDE SEQUENCE</scope>
    <source>
        <strain evidence="3">F60SS</strain>
        <tissue evidence="3">Leaves</tissue>
    </source>
</reference>
<dbReference type="EMBL" id="JAKUCV010002460">
    <property type="protein sequence ID" value="KAJ4842558.1"/>
    <property type="molecule type" value="Genomic_DNA"/>
</dbReference>
<dbReference type="Proteomes" id="UP001141552">
    <property type="component" value="Unassembled WGS sequence"/>
</dbReference>
<sequence length="311" mass="33755">MVMDFSCIDILSRGKSQGQKHFPGKKVTREVIVPISMHQVSSTPDSTGEPPGVRVSLDYDQKLGEKFVVANSRVLPTDRPWANIVQPNSTQPLQFVQPIFTEGSKVIQIPPHLLAIGRQKYSLCLIGQFMGTSPKLGLIQAIAMKLWGRNGPVSVIPYSDGLYLLQFADEASLARALHGELPIEIDGCKYVIGISYSWKPQYCDECNKWGHHQIACKAKLPSTKWIPKVNVQTSIVIPADSSSSLISSSLCTTTSHSQPTIPSQNKSDAGLLSIPSAGSQPAPSMTSKDTSVQAVDNFNNHTSTASVINDL</sequence>
<dbReference type="InterPro" id="IPR025558">
    <property type="entry name" value="DUF4283"/>
</dbReference>
<accession>A0A9Q0G3K5</accession>
<evidence type="ECO:0000256" key="1">
    <source>
        <dbReference type="SAM" id="MobiDB-lite"/>
    </source>
</evidence>
<evidence type="ECO:0000259" key="2">
    <source>
        <dbReference type="Pfam" id="PF14111"/>
    </source>
</evidence>
<feature type="compositionally biased region" description="Polar residues" evidence="1">
    <location>
        <begin position="276"/>
        <end position="290"/>
    </location>
</feature>
<dbReference type="OrthoDB" id="1751344at2759"/>
<dbReference type="PANTHER" id="PTHR31286:SF180">
    <property type="entry name" value="OS10G0362600 PROTEIN"/>
    <property type="match status" value="1"/>
</dbReference>